<accession>A0A9E7AEW2</accession>
<organism evidence="6 7">
    <name type="scientific">Lancefieldella parvula</name>
    <dbReference type="NCBI Taxonomy" id="1382"/>
    <lineage>
        <taxon>Bacteria</taxon>
        <taxon>Bacillati</taxon>
        <taxon>Actinomycetota</taxon>
        <taxon>Coriobacteriia</taxon>
        <taxon>Coriobacteriales</taxon>
        <taxon>Atopobiaceae</taxon>
        <taxon>Lancefieldella</taxon>
    </lineage>
</organism>
<evidence type="ECO:0000256" key="5">
    <source>
        <dbReference type="ARBA" id="ARBA00023172"/>
    </source>
</evidence>
<evidence type="ECO:0000313" key="7">
    <source>
        <dbReference type="Proteomes" id="UP000831562"/>
    </source>
</evidence>
<dbReference type="GO" id="GO:0006313">
    <property type="term" value="P:DNA transposition"/>
    <property type="evidence" value="ECO:0007669"/>
    <property type="project" value="InterPro"/>
</dbReference>
<keyword evidence="4" id="KW-0238">DNA-binding</keyword>
<dbReference type="EMBL" id="CP097092">
    <property type="protein sequence ID" value="UQF78246.1"/>
    <property type="molecule type" value="Genomic_DNA"/>
</dbReference>
<name>A0A9E7AEW2_9ACTN</name>
<keyword evidence="3" id="KW-0815">Transposition</keyword>
<dbReference type="InterPro" id="IPR001207">
    <property type="entry name" value="Transposase_mutator"/>
</dbReference>
<evidence type="ECO:0000256" key="4">
    <source>
        <dbReference type="ARBA" id="ARBA00023125"/>
    </source>
</evidence>
<keyword evidence="5" id="KW-0233">DNA recombination</keyword>
<reference evidence="6" key="1">
    <citation type="submission" date="2022-05" db="EMBL/GenBank/DDBJ databases">
        <title>Using nanopore sequencing to obtain complete genomes from saliva samples.</title>
        <authorList>
            <person name="Baker J.L."/>
        </authorList>
    </citation>
    <scope>NUCLEOTIDE SEQUENCE</scope>
    <source>
        <strain evidence="6">JCVI-JB-Lp32</strain>
    </source>
</reference>
<evidence type="ECO:0000313" key="6">
    <source>
        <dbReference type="EMBL" id="UQF78246.1"/>
    </source>
</evidence>
<dbReference type="Pfam" id="PF00872">
    <property type="entry name" value="Transposase_mut"/>
    <property type="match status" value="1"/>
</dbReference>
<comment type="similarity">
    <text evidence="2">Belongs to the transposase mutator family.</text>
</comment>
<dbReference type="GO" id="GO:0004803">
    <property type="term" value="F:transposase activity"/>
    <property type="evidence" value="ECO:0007669"/>
    <property type="project" value="InterPro"/>
</dbReference>
<gene>
    <name evidence="6" type="ORF">M3I19_00665</name>
</gene>
<dbReference type="GO" id="GO:0003677">
    <property type="term" value="F:DNA binding"/>
    <property type="evidence" value="ECO:0007669"/>
    <property type="project" value="UniProtKB-KW"/>
</dbReference>
<evidence type="ECO:0000256" key="3">
    <source>
        <dbReference type="ARBA" id="ARBA00022578"/>
    </source>
</evidence>
<dbReference type="AlphaFoldDB" id="A0A9E7AEW2"/>
<comment type="function">
    <text evidence="1">Required for the transposition of the insertion element.</text>
</comment>
<protein>
    <submittedName>
        <fullName evidence="6">Transposase</fullName>
    </submittedName>
</protein>
<proteinExistence type="inferred from homology"/>
<evidence type="ECO:0000256" key="2">
    <source>
        <dbReference type="ARBA" id="ARBA00010961"/>
    </source>
</evidence>
<evidence type="ECO:0000256" key="1">
    <source>
        <dbReference type="ARBA" id="ARBA00002190"/>
    </source>
</evidence>
<dbReference type="Proteomes" id="UP000831562">
    <property type="component" value="Chromosome"/>
</dbReference>
<sequence length="85" mass="9963">MCRRVRTSNYLRRLNKEIKRRSKVIGIFPNVSSAIRLMGAFLMEENGRWKAKRKIYYAPACKELKAKIPTLAKIARNQIELRKVA</sequence>